<dbReference type="PRINTS" id="PR00551">
    <property type="entry name" value="2SGLOBULIN"/>
</dbReference>
<dbReference type="AlphaFoldDB" id="A0A9D4V5H4"/>
<dbReference type="Pfam" id="PF00704">
    <property type="entry name" value="Glyco_hydro_18"/>
    <property type="match status" value="1"/>
</dbReference>
<dbReference type="InterPro" id="IPR000677">
    <property type="entry name" value="Chitinase-like"/>
</dbReference>
<dbReference type="PANTHER" id="PTHR46476">
    <property type="entry name" value="CHITINASE 2-LIKE"/>
    <property type="match status" value="1"/>
</dbReference>
<dbReference type="PANTHER" id="PTHR46476:SF9">
    <property type="entry name" value="GH18 DOMAIN-CONTAINING PROTEIN"/>
    <property type="match status" value="1"/>
</dbReference>
<evidence type="ECO:0000256" key="1">
    <source>
        <dbReference type="SAM" id="SignalP"/>
    </source>
</evidence>
<dbReference type="GO" id="GO:0005975">
    <property type="term" value="P:carbohydrate metabolic process"/>
    <property type="evidence" value="ECO:0007669"/>
    <property type="project" value="InterPro"/>
</dbReference>
<keyword evidence="4" id="KW-1185">Reference proteome</keyword>
<dbReference type="SUPFAM" id="SSF51445">
    <property type="entry name" value="(Trans)glycosidases"/>
    <property type="match status" value="1"/>
</dbReference>
<evidence type="ECO:0000313" key="4">
    <source>
        <dbReference type="Proteomes" id="UP000886520"/>
    </source>
</evidence>
<dbReference type="PROSITE" id="PS51910">
    <property type="entry name" value="GH18_2"/>
    <property type="match status" value="1"/>
</dbReference>
<name>A0A9D4V5H4_ADICA</name>
<reference evidence="3 4" key="1">
    <citation type="submission" date="2021-01" db="EMBL/GenBank/DDBJ databases">
        <title>Adiantum capillus-veneris genome.</title>
        <authorList>
            <person name="Fang Y."/>
            <person name="Liao Q."/>
        </authorList>
    </citation>
    <scope>NUCLEOTIDE SEQUENCE [LARGE SCALE GENOMIC DNA]</scope>
    <source>
        <strain evidence="3">H3</strain>
        <tissue evidence="3">Leaf</tissue>
    </source>
</reference>
<accession>A0A9D4V5H4</accession>
<protein>
    <recommendedName>
        <fullName evidence="2">GH18 domain-containing protein</fullName>
    </recommendedName>
</protein>
<feature type="signal peptide" evidence="1">
    <location>
        <begin position="1"/>
        <end position="26"/>
    </location>
</feature>
<keyword evidence="1" id="KW-0732">Signal</keyword>
<sequence>MVECKSVKLCVLVVVVVLQLALTAHCAVPSNVSVAKRPIFMEYIGASGLPVKFEVPVNKDVDFYYILSFAVDASANGTYNNGNFVEMWSSDLTRDEVAKVKEENTNVKVLMSLCGWSIYNISGLDQPLFWYDPKDKEEWLDNAYSSIMGLVKHYNLDGIDVDYENFERRNNFSSTMGELLERLRKEEQVKVVTIAPFNWMITSYIELFQAFNESIDYVNYQFYADAVPNATEYLATYNQKARIFGVEKMIPSYEINGRGVQGQAWWDSLALIHTQNSIPGLMIWSADESAPLHYYYEIQAQELLANGTYS</sequence>
<gene>
    <name evidence="3" type="ORF">GOP47_0005165</name>
</gene>
<feature type="domain" description="GH18" evidence="2">
    <location>
        <begin position="38"/>
        <end position="310"/>
    </location>
</feature>
<organism evidence="3 4">
    <name type="scientific">Adiantum capillus-veneris</name>
    <name type="common">Maidenhair fern</name>
    <dbReference type="NCBI Taxonomy" id="13818"/>
    <lineage>
        <taxon>Eukaryota</taxon>
        <taxon>Viridiplantae</taxon>
        <taxon>Streptophyta</taxon>
        <taxon>Embryophyta</taxon>
        <taxon>Tracheophyta</taxon>
        <taxon>Polypodiopsida</taxon>
        <taxon>Polypodiidae</taxon>
        <taxon>Polypodiales</taxon>
        <taxon>Pteridineae</taxon>
        <taxon>Pteridaceae</taxon>
        <taxon>Vittarioideae</taxon>
        <taxon>Adiantum</taxon>
    </lineage>
</organism>
<dbReference type="Proteomes" id="UP000886520">
    <property type="component" value="Chromosome 5"/>
</dbReference>
<feature type="chain" id="PRO_5039148113" description="GH18 domain-containing protein" evidence="1">
    <location>
        <begin position="27"/>
        <end position="310"/>
    </location>
</feature>
<proteinExistence type="predicted"/>
<dbReference type="InterPro" id="IPR017853">
    <property type="entry name" value="GH"/>
</dbReference>
<comment type="caution">
    <text evidence="3">The sequence shown here is derived from an EMBL/GenBank/DDBJ whole genome shotgun (WGS) entry which is preliminary data.</text>
</comment>
<dbReference type="Gene3D" id="3.20.20.80">
    <property type="entry name" value="Glycosidases"/>
    <property type="match status" value="1"/>
</dbReference>
<evidence type="ECO:0000259" key="2">
    <source>
        <dbReference type="PROSITE" id="PS51910"/>
    </source>
</evidence>
<dbReference type="OrthoDB" id="3012298at2759"/>
<dbReference type="InterPro" id="IPR001223">
    <property type="entry name" value="Glyco_hydro18_cat"/>
</dbReference>
<evidence type="ECO:0000313" key="3">
    <source>
        <dbReference type="EMBL" id="KAI5079686.1"/>
    </source>
</evidence>
<dbReference type="EMBL" id="JABFUD020000005">
    <property type="protein sequence ID" value="KAI5079686.1"/>
    <property type="molecule type" value="Genomic_DNA"/>
</dbReference>